<dbReference type="Proteomes" id="UP000749559">
    <property type="component" value="Unassembled WGS sequence"/>
</dbReference>
<keyword evidence="11 14" id="KW-0472">Membrane</keyword>
<evidence type="ECO:0000256" key="14">
    <source>
        <dbReference type="PIRNR" id="PIRNR028810"/>
    </source>
</evidence>
<feature type="transmembrane region" description="Helical" evidence="14">
    <location>
        <begin position="436"/>
        <end position="459"/>
    </location>
</feature>
<feature type="transmembrane region" description="Helical" evidence="14">
    <location>
        <begin position="175"/>
        <end position="202"/>
    </location>
</feature>
<comment type="similarity">
    <text evidence="3 14">Belongs to the ALG10 glucosyltransferase family.</text>
</comment>
<evidence type="ECO:0000256" key="1">
    <source>
        <dbReference type="ARBA" id="ARBA00004477"/>
    </source>
</evidence>
<evidence type="ECO:0000256" key="11">
    <source>
        <dbReference type="ARBA" id="ARBA00023136"/>
    </source>
</evidence>
<reference evidence="15" key="1">
    <citation type="submission" date="2022-03" db="EMBL/GenBank/DDBJ databases">
        <authorList>
            <person name="Martin C."/>
        </authorList>
    </citation>
    <scope>NUCLEOTIDE SEQUENCE</scope>
</reference>
<evidence type="ECO:0000256" key="7">
    <source>
        <dbReference type="ARBA" id="ARBA00022679"/>
    </source>
</evidence>
<dbReference type="PANTHER" id="PTHR12989">
    <property type="entry name" value="ALPHA-1,2-GLUCOSYLTRANSFERASE ALG10"/>
    <property type="match status" value="1"/>
</dbReference>
<evidence type="ECO:0000256" key="12">
    <source>
        <dbReference type="ARBA" id="ARBA00044727"/>
    </source>
</evidence>
<dbReference type="PANTHER" id="PTHR12989:SF10">
    <property type="entry name" value="DOL-P-GLC:GLC(2)MAN(9)GLCNAC(2)-PP-DOL ALPHA-1,2-GLUCOSYLTRANSFERASE-RELATED"/>
    <property type="match status" value="1"/>
</dbReference>
<dbReference type="GO" id="GO:0006488">
    <property type="term" value="P:dolichol-linked oligosaccharide biosynthetic process"/>
    <property type="evidence" value="ECO:0007669"/>
    <property type="project" value="UniProtKB-UniRule"/>
</dbReference>
<proteinExistence type="inferred from homology"/>
<feature type="transmembrane region" description="Helical" evidence="14">
    <location>
        <begin position="95"/>
        <end position="116"/>
    </location>
</feature>
<feature type="transmembrane region" description="Helical" evidence="14">
    <location>
        <begin position="12"/>
        <end position="30"/>
    </location>
</feature>
<keyword evidence="16" id="KW-1185">Reference proteome</keyword>
<evidence type="ECO:0000256" key="2">
    <source>
        <dbReference type="ARBA" id="ARBA00004922"/>
    </source>
</evidence>
<keyword evidence="7" id="KW-0808">Transferase</keyword>
<comment type="catalytic activity">
    <reaction evidence="13">
        <text>an alpha-D-Glc-(1-&gt;3)-alpha-D-Glc-(1-&gt;3)-alpha-D-Man-(1-&gt;2)-alpha-D-Man-(1-&gt;2)-alpha-D-Man-(1-&gt;3)-[alpha-D-Man-(1-&gt;2)-alpha-D-Man-(1-&gt;3)-[alpha-D-Man-(1-&gt;2)-alpha-D-Man-(1-&gt;6)]-alpha-D-Man-(1-&gt;6)]-beta-D-Man-(1-&gt;4)-beta-D-GlcNAc-(1-&gt;4)-alpha-D-GlcNAc-diphospho-di-trans,poly-cis-dolichol + a di-trans,poly-cis-dolichyl beta-D-glucosyl phosphate = a alpha-D-Glc-(1-&gt;2)-alpha-D-Glc-(1-&gt;3)-alpha-D-Glc-(1-&gt;3)-alpha-D-Man-(1-&gt;2)-alpha-D-Man-(1-&gt;2)-alpha-D-Man-(1-&gt;3)-[alpha-D-Man-(1-&gt;2)-alpha-D-Man-(1-&gt;3)-[alpha-D-Man-(1-&gt;2)-alpha-D-Man-(1-&gt;6)]-alpha-D-Man-(1-&gt;6)]-beta-D-Man-(1-&gt;4)-beta-D-GlcNAc-(1-&gt;4)-alpha-D-GlcNAc-diphospho-di-trans,poly-cis-dolichol + a di-trans,poly-cis-dolichyl phosphate + H(+)</text>
        <dbReference type="Rhea" id="RHEA:29543"/>
        <dbReference type="Rhea" id="RHEA-COMP:19498"/>
        <dbReference type="Rhea" id="RHEA-COMP:19502"/>
        <dbReference type="Rhea" id="RHEA-COMP:19512"/>
        <dbReference type="Rhea" id="RHEA-COMP:19522"/>
        <dbReference type="ChEBI" id="CHEBI:15378"/>
        <dbReference type="ChEBI" id="CHEBI:57525"/>
        <dbReference type="ChEBI" id="CHEBI:57683"/>
        <dbReference type="ChEBI" id="CHEBI:132522"/>
        <dbReference type="ChEBI" id="CHEBI:132523"/>
        <dbReference type="EC" id="2.4.1.256"/>
    </reaction>
    <physiologicalReaction direction="left-to-right" evidence="13">
        <dbReference type="Rhea" id="RHEA:29544"/>
    </physiologicalReaction>
</comment>
<evidence type="ECO:0000256" key="10">
    <source>
        <dbReference type="ARBA" id="ARBA00022989"/>
    </source>
</evidence>
<dbReference type="OrthoDB" id="4769at2759"/>
<dbReference type="AlphaFoldDB" id="A0A8J1T4H3"/>
<dbReference type="PIRSF" id="PIRSF028810">
    <property type="entry name" value="Alpha1_2_glucosyltferase_Alg10"/>
    <property type="match status" value="1"/>
</dbReference>
<feature type="transmembrane region" description="Helical" evidence="14">
    <location>
        <begin position="253"/>
        <end position="273"/>
    </location>
</feature>
<feature type="transmembrane region" description="Helical" evidence="14">
    <location>
        <begin position="128"/>
        <end position="152"/>
    </location>
</feature>
<feature type="transmembrane region" description="Helical" evidence="14">
    <location>
        <begin position="293"/>
        <end position="310"/>
    </location>
</feature>
<feature type="transmembrane region" description="Helical" evidence="14">
    <location>
        <begin position="322"/>
        <end position="343"/>
    </location>
</feature>
<evidence type="ECO:0000313" key="16">
    <source>
        <dbReference type="Proteomes" id="UP000749559"/>
    </source>
</evidence>
<organism evidence="15 16">
    <name type="scientific">Owenia fusiformis</name>
    <name type="common">Polychaete worm</name>
    <dbReference type="NCBI Taxonomy" id="6347"/>
    <lineage>
        <taxon>Eukaryota</taxon>
        <taxon>Metazoa</taxon>
        <taxon>Spiralia</taxon>
        <taxon>Lophotrochozoa</taxon>
        <taxon>Annelida</taxon>
        <taxon>Polychaeta</taxon>
        <taxon>Sedentaria</taxon>
        <taxon>Canalipalpata</taxon>
        <taxon>Sabellida</taxon>
        <taxon>Oweniida</taxon>
        <taxon>Oweniidae</taxon>
        <taxon>Owenia</taxon>
    </lineage>
</organism>
<feature type="transmembrane region" description="Helical" evidence="14">
    <location>
        <begin position="371"/>
        <end position="391"/>
    </location>
</feature>
<evidence type="ECO:0000256" key="3">
    <source>
        <dbReference type="ARBA" id="ARBA00010600"/>
    </source>
</evidence>
<protein>
    <recommendedName>
        <fullName evidence="5 14">Dol-P-Glc:Glc(2)Man(9)GlcNAc(2)-PP-Dol alpha-1,2-glucosyltransferase</fullName>
        <ecNumber evidence="4 14">2.4.1.256</ecNumber>
    </recommendedName>
</protein>
<keyword evidence="6 14" id="KW-0328">Glycosyltransferase</keyword>
<comment type="caution">
    <text evidence="15">The sequence shown here is derived from an EMBL/GenBank/DDBJ whole genome shotgun (WGS) entry which is preliminary data.</text>
</comment>
<keyword evidence="8 14" id="KW-0812">Transmembrane</keyword>
<comment type="function">
    <text evidence="12">Dol-P-Glc:Glc(2)Man(9)GlcNAc(2)-PP-Dol alpha-1,2-glucosyltransferase that operates in the biosynthetic pathway of dolichol-linked oligosaccharides, the glycan precursors employed in protein asparagine (N)-glycosylation. The assembly of dolichol-linked oligosaccharides begins on the cytosolic side of the endoplasmic reticulum membrane and finishes in its lumen. The sequential addition of sugars to dolichol pyrophosphate produces dolichol-linked oligosaccharides containing fourteen sugars, including two GlcNAcs, nine mannoses and three glucoses. Once assembled, the oligosaccharide is transferred from the lipid to nascent proteins by oligosaccharyltransferases. In the lumen of the endoplasmic reticulum, adds the third and last glucose residue from dolichyl phosphate glucose (Dol-P-Glc) onto the lipid-linked oligosaccharide intermediate Glc(2)Man(9)GlcNAc(2)-PP-Dol to produce Glc(3)Man(9)GlcNAc(2)-PP-Dol.</text>
</comment>
<dbReference type="GO" id="GO:0005789">
    <property type="term" value="C:endoplasmic reticulum membrane"/>
    <property type="evidence" value="ECO:0007669"/>
    <property type="project" value="UniProtKB-SubCell"/>
</dbReference>
<evidence type="ECO:0000313" key="15">
    <source>
        <dbReference type="EMBL" id="CAH1785046.1"/>
    </source>
</evidence>
<evidence type="ECO:0000256" key="4">
    <source>
        <dbReference type="ARBA" id="ARBA00011967"/>
    </source>
</evidence>
<comment type="pathway">
    <text evidence="2">Protein modification; protein glycosylation.</text>
</comment>
<gene>
    <name evidence="15" type="ORF">OFUS_LOCUS11154</name>
</gene>
<evidence type="ECO:0000256" key="6">
    <source>
        <dbReference type="ARBA" id="ARBA00022676"/>
    </source>
</evidence>
<dbReference type="GO" id="GO:0106073">
    <property type="term" value="F:dolichyl pyrophosphate Glc2Man9GlcNAc2 alpha-1,2-glucosyltransferase activity"/>
    <property type="evidence" value="ECO:0007669"/>
    <property type="project" value="UniProtKB-UniRule"/>
</dbReference>
<dbReference type="EMBL" id="CAIIXF020000005">
    <property type="protein sequence ID" value="CAH1785046.1"/>
    <property type="molecule type" value="Genomic_DNA"/>
</dbReference>
<keyword evidence="9" id="KW-0256">Endoplasmic reticulum</keyword>
<dbReference type="EC" id="2.4.1.256" evidence="4 14"/>
<evidence type="ECO:0000256" key="9">
    <source>
        <dbReference type="ARBA" id="ARBA00022824"/>
    </source>
</evidence>
<comment type="caution">
    <text evidence="14">Lacks conserved residue(s) required for the propagation of feature annotation.</text>
</comment>
<evidence type="ECO:0000256" key="5">
    <source>
        <dbReference type="ARBA" id="ARBA00018512"/>
    </source>
</evidence>
<dbReference type="Pfam" id="PF04922">
    <property type="entry name" value="DIE2_ALG10"/>
    <property type="match status" value="1"/>
</dbReference>
<comment type="subcellular location">
    <subcellularLocation>
        <location evidence="1">Endoplasmic reticulum membrane</location>
        <topology evidence="1">Multi-pass membrane protein</topology>
    </subcellularLocation>
</comment>
<keyword evidence="10 14" id="KW-1133">Transmembrane helix</keyword>
<evidence type="ECO:0000256" key="13">
    <source>
        <dbReference type="ARBA" id="ARBA00048064"/>
    </source>
</evidence>
<dbReference type="InterPro" id="IPR016900">
    <property type="entry name" value="Alg10"/>
</dbReference>
<sequence>MANVPNQSTLAFFEVLGIFLGLSGCLLLKVTHVQNGPYMDEIFHIGQVTKYCKGLFEEWDPKITTLPGLYLLSSSLMQSLSWFFGYRVADLCTVFWLRGINVILATGNFCLLFALLRKLHGGNKGLSSTWYLLNTATLATFPVLYFCTFLYYTDTGSTFFTLAMYLMHLHGNSKMAAGVGIAAILFRQTNIIWVIFVAGLTVEKVINDYIQPEKKEITQEDIQNPKYIGIILLRIKNDLQNNRTGITQLIMNLIKAVWMYIIVGLGFTTFVIINNGIVVGDRNNHEACLHFPQIFYFCCVVVGFSIPHFLNAQTILGFLKFVLKHPFVTILGSGLCFLGVHFFTYEHKFLLADNRHYTFYIWARIFRRHWLIPYMLIPGYVFAIWTVSSFLKCKGILWKLVFLVCLVTATVPQKLLEFRYFIIPYLIFRLNMKPSSSFQTFLEFLLYFVVNALTLYMFLQKPFSWPNTDGVQRFMW</sequence>
<name>A0A8J1T4H3_OWEFU</name>
<accession>A0A8J1T4H3</accession>
<evidence type="ECO:0000256" key="8">
    <source>
        <dbReference type="ARBA" id="ARBA00022692"/>
    </source>
</evidence>
<feature type="transmembrane region" description="Helical" evidence="14">
    <location>
        <begin position="396"/>
        <end position="416"/>
    </location>
</feature>